<dbReference type="InterPro" id="IPR010035">
    <property type="entry name" value="Thi_S"/>
</dbReference>
<dbReference type="EMBL" id="CP001390">
    <property type="protein sequence ID" value="ACM19946.1"/>
    <property type="molecule type" value="Genomic_DNA"/>
</dbReference>
<dbReference type="CDD" id="cd00565">
    <property type="entry name" value="Ubl_ThiS"/>
    <property type="match status" value="1"/>
</dbReference>
<dbReference type="eggNOG" id="COG2104">
    <property type="taxonomic scope" value="Bacteria"/>
</dbReference>
<sequence>MEITVNGEKTAIDAMSVLSFLQKIEIDPKRVAVELNLDILPKADYGTTMLKDGDQMEIVHFVGGGR</sequence>
<protein>
    <submittedName>
        <fullName evidence="1">Thiamin biosynthesis sulfur carrier protein</fullName>
    </submittedName>
</protein>
<dbReference type="Pfam" id="PF02597">
    <property type="entry name" value="ThiS"/>
    <property type="match status" value="1"/>
</dbReference>
<keyword evidence="2" id="KW-1185">Reference proteome</keyword>
<evidence type="ECO:0000313" key="1">
    <source>
        <dbReference type="EMBL" id="ACM19946.1"/>
    </source>
</evidence>
<dbReference type="STRING" id="316067.Geob_1588"/>
<dbReference type="KEGG" id="geo:Geob_1588"/>
<dbReference type="RefSeq" id="WP_012646675.1">
    <property type="nucleotide sequence ID" value="NC_011979.1"/>
</dbReference>
<reference evidence="1 2" key="1">
    <citation type="submission" date="2009-01" db="EMBL/GenBank/DDBJ databases">
        <title>Complete sequence of Geobacter sp. FRC-32.</title>
        <authorList>
            <consortium name="US DOE Joint Genome Institute"/>
            <person name="Lucas S."/>
            <person name="Copeland A."/>
            <person name="Lapidus A."/>
            <person name="Glavina del Rio T."/>
            <person name="Dalin E."/>
            <person name="Tice H."/>
            <person name="Bruce D."/>
            <person name="Goodwin L."/>
            <person name="Pitluck S."/>
            <person name="Saunders E."/>
            <person name="Brettin T."/>
            <person name="Detter J.C."/>
            <person name="Han C."/>
            <person name="Larimer F."/>
            <person name="Land M."/>
            <person name="Hauser L."/>
            <person name="Kyrpides N."/>
            <person name="Ovchinnikova G."/>
            <person name="Kostka J."/>
            <person name="Richardson P."/>
        </authorList>
    </citation>
    <scope>NUCLEOTIDE SEQUENCE [LARGE SCALE GENOMIC DNA]</scope>
    <source>
        <strain evidence="2">DSM 22248 / JCM 15807 / FRC-32</strain>
    </source>
</reference>
<dbReference type="InterPro" id="IPR003749">
    <property type="entry name" value="ThiS/MoaD-like"/>
</dbReference>
<dbReference type="AlphaFoldDB" id="B9M5W5"/>
<dbReference type="HOGENOM" id="CLU_174611_3_0_7"/>
<dbReference type="InterPro" id="IPR016155">
    <property type="entry name" value="Mopterin_synth/thiamin_S_b"/>
</dbReference>
<evidence type="ECO:0000313" key="2">
    <source>
        <dbReference type="Proteomes" id="UP000007721"/>
    </source>
</evidence>
<proteinExistence type="predicted"/>
<dbReference type="OrthoDB" id="197113at2"/>
<organism evidence="1 2">
    <name type="scientific">Geotalea daltonii (strain DSM 22248 / JCM 15807 / FRC-32)</name>
    <name type="common">Geobacter daltonii</name>
    <dbReference type="NCBI Taxonomy" id="316067"/>
    <lineage>
        <taxon>Bacteria</taxon>
        <taxon>Pseudomonadati</taxon>
        <taxon>Thermodesulfobacteriota</taxon>
        <taxon>Desulfuromonadia</taxon>
        <taxon>Geobacterales</taxon>
        <taxon>Geobacteraceae</taxon>
        <taxon>Geotalea</taxon>
    </lineage>
</organism>
<name>B9M5W5_GEODF</name>
<gene>
    <name evidence="1" type="primary">thiS-1</name>
    <name evidence="1" type="ordered locus">Geob_1588</name>
</gene>
<dbReference type="SUPFAM" id="SSF54285">
    <property type="entry name" value="MoaD/ThiS"/>
    <property type="match status" value="1"/>
</dbReference>
<accession>B9M5W5</accession>
<dbReference type="InterPro" id="IPR012675">
    <property type="entry name" value="Beta-grasp_dom_sf"/>
</dbReference>
<dbReference type="Proteomes" id="UP000007721">
    <property type="component" value="Chromosome"/>
</dbReference>
<dbReference type="Gene3D" id="3.10.20.30">
    <property type="match status" value="1"/>
</dbReference>
<dbReference type="NCBIfam" id="TIGR01683">
    <property type="entry name" value="thiS"/>
    <property type="match status" value="1"/>
</dbReference>
<dbReference type="PANTHER" id="PTHR34472:SF1">
    <property type="entry name" value="SULFUR CARRIER PROTEIN THIS"/>
    <property type="match status" value="1"/>
</dbReference>
<dbReference type="PANTHER" id="PTHR34472">
    <property type="entry name" value="SULFUR CARRIER PROTEIN THIS"/>
    <property type="match status" value="1"/>
</dbReference>